<dbReference type="AlphaFoldDB" id="A0AAV8WR35"/>
<comment type="caution">
    <text evidence="3">The sequence shown here is derived from an EMBL/GenBank/DDBJ whole genome shotgun (WGS) entry which is preliminary data.</text>
</comment>
<proteinExistence type="predicted"/>
<dbReference type="GO" id="GO:0008061">
    <property type="term" value="F:chitin binding"/>
    <property type="evidence" value="ECO:0007669"/>
    <property type="project" value="InterPro"/>
</dbReference>
<sequence length="309" mass="35179">MHLNIVLFLVALLGHYAAADVKVICYYASWSAYNGYTPEDFDPKLCTHVNYAFMGLWDDGNVKVEDDNLDIDERLYYRVTDWKKKNPTLKVLLSVGGGSDEAAKAFSGMAANSGKKGAFIGSASYFISTLFYFLKDNFMKLLQDLKTAFKPHGWLLTAAVTANPEDGYDVKQMNNLLDYFNVMTYDMYGSWSSYTGQTSPLYASHVESDWEKHNLNIDACSHNWICERYSAWTRVWDNEQKNPYKYSGNQWFGYDDSDSIWIKTDYIKDNGFFGVMIWAIDGDDVHGICGMKQNLLKHINGALGKIDCC</sequence>
<feature type="chain" id="PRO_5043877446" description="GH18 domain-containing protein" evidence="1">
    <location>
        <begin position="20"/>
        <end position="309"/>
    </location>
</feature>
<dbReference type="SUPFAM" id="SSF54556">
    <property type="entry name" value="Chitinase insertion domain"/>
    <property type="match status" value="1"/>
</dbReference>
<reference evidence="3" key="1">
    <citation type="journal article" date="2023" name="Insect Mol. Biol.">
        <title>Genome sequencing provides insights into the evolution of gene families encoding plant cell wall-degrading enzymes in longhorned beetles.</title>
        <authorList>
            <person name="Shin N.R."/>
            <person name="Okamura Y."/>
            <person name="Kirsch R."/>
            <person name="Pauchet Y."/>
        </authorList>
    </citation>
    <scope>NUCLEOTIDE SEQUENCE</scope>
    <source>
        <strain evidence="3">RBIC_L_NR</strain>
    </source>
</reference>
<dbReference type="GO" id="GO:0006032">
    <property type="term" value="P:chitin catabolic process"/>
    <property type="evidence" value="ECO:0007669"/>
    <property type="project" value="TreeGrafter"/>
</dbReference>
<dbReference type="PROSITE" id="PS51910">
    <property type="entry name" value="GH18_2"/>
    <property type="match status" value="1"/>
</dbReference>
<gene>
    <name evidence="3" type="ORF">NQ314_019259</name>
</gene>
<dbReference type="PANTHER" id="PTHR11177:SF360">
    <property type="entry name" value="CHITINASE 4-RELATED"/>
    <property type="match status" value="1"/>
</dbReference>
<dbReference type="InterPro" id="IPR050314">
    <property type="entry name" value="Glycosyl_Hydrlase_18"/>
</dbReference>
<dbReference type="PANTHER" id="PTHR11177">
    <property type="entry name" value="CHITINASE"/>
    <property type="match status" value="1"/>
</dbReference>
<dbReference type="InterPro" id="IPR029070">
    <property type="entry name" value="Chitinase_insertion_sf"/>
</dbReference>
<organism evidence="3 4">
    <name type="scientific">Rhamnusium bicolor</name>
    <dbReference type="NCBI Taxonomy" id="1586634"/>
    <lineage>
        <taxon>Eukaryota</taxon>
        <taxon>Metazoa</taxon>
        <taxon>Ecdysozoa</taxon>
        <taxon>Arthropoda</taxon>
        <taxon>Hexapoda</taxon>
        <taxon>Insecta</taxon>
        <taxon>Pterygota</taxon>
        <taxon>Neoptera</taxon>
        <taxon>Endopterygota</taxon>
        <taxon>Coleoptera</taxon>
        <taxon>Polyphaga</taxon>
        <taxon>Cucujiformia</taxon>
        <taxon>Chrysomeloidea</taxon>
        <taxon>Cerambycidae</taxon>
        <taxon>Lepturinae</taxon>
        <taxon>Rhagiini</taxon>
        <taxon>Rhamnusium</taxon>
    </lineage>
</organism>
<evidence type="ECO:0000256" key="1">
    <source>
        <dbReference type="SAM" id="SignalP"/>
    </source>
</evidence>
<evidence type="ECO:0000313" key="4">
    <source>
        <dbReference type="Proteomes" id="UP001162156"/>
    </source>
</evidence>
<dbReference type="Gene3D" id="3.20.20.80">
    <property type="entry name" value="Glycosidases"/>
    <property type="match status" value="3"/>
</dbReference>
<dbReference type="GO" id="GO:0005576">
    <property type="term" value="C:extracellular region"/>
    <property type="evidence" value="ECO:0007669"/>
    <property type="project" value="TreeGrafter"/>
</dbReference>
<dbReference type="Pfam" id="PF00704">
    <property type="entry name" value="Glyco_hydro_18"/>
    <property type="match status" value="1"/>
</dbReference>
<dbReference type="InterPro" id="IPR001223">
    <property type="entry name" value="Glyco_hydro18_cat"/>
</dbReference>
<accession>A0AAV8WR35</accession>
<dbReference type="EMBL" id="JANEYF010005426">
    <property type="protein sequence ID" value="KAJ8928196.1"/>
    <property type="molecule type" value="Genomic_DNA"/>
</dbReference>
<dbReference type="InterPro" id="IPR017853">
    <property type="entry name" value="GH"/>
</dbReference>
<name>A0AAV8WR35_9CUCU</name>
<dbReference type="Proteomes" id="UP001162156">
    <property type="component" value="Unassembled WGS sequence"/>
</dbReference>
<evidence type="ECO:0000313" key="3">
    <source>
        <dbReference type="EMBL" id="KAJ8928196.1"/>
    </source>
</evidence>
<dbReference type="InterPro" id="IPR011583">
    <property type="entry name" value="Chitinase_II/V-like_cat"/>
</dbReference>
<dbReference type="SMART" id="SM00636">
    <property type="entry name" value="Glyco_18"/>
    <property type="match status" value="1"/>
</dbReference>
<evidence type="ECO:0000259" key="2">
    <source>
        <dbReference type="PROSITE" id="PS51910"/>
    </source>
</evidence>
<dbReference type="Gene3D" id="3.10.50.10">
    <property type="match status" value="1"/>
</dbReference>
<dbReference type="GO" id="GO:0004568">
    <property type="term" value="F:chitinase activity"/>
    <property type="evidence" value="ECO:0007669"/>
    <property type="project" value="TreeGrafter"/>
</dbReference>
<feature type="domain" description="GH18" evidence="2">
    <location>
        <begin position="21"/>
        <end position="306"/>
    </location>
</feature>
<dbReference type="SUPFAM" id="SSF51445">
    <property type="entry name" value="(Trans)glycosidases"/>
    <property type="match status" value="1"/>
</dbReference>
<keyword evidence="1" id="KW-0732">Signal</keyword>
<keyword evidence="4" id="KW-1185">Reference proteome</keyword>
<feature type="signal peptide" evidence="1">
    <location>
        <begin position="1"/>
        <end position="19"/>
    </location>
</feature>
<protein>
    <recommendedName>
        <fullName evidence="2">GH18 domain-containing protein</fullName>
    </recommendedName>
</protein>
<dbReference type="GO" id="GO:0005975">
    <property type="term" value="P:carbohydrate metabolic process"/>
    <property type="evidence" value="ECO:0007669"/>
    <property type="project" value="InterPro"/>
</dbReference>